<dbReference type="EMBL" id="JW869986">
    <property type="protein sequence ID" value="AFP02504.1"/>
    <property type="molecule type" value="mRNA"/>
</dbReference>
<dbReference type="FunFam" id="1.10.418.10:FF:000009">
    <property type="entry name" value="smoothelin isoform X2"/>
    <property type="match status" value="1"/>
</dbReference>
<dbReference type="PROSITE" id="PS50021">
    <property type="entry name" value="CH"/>
    <property type="match status" value="1"/>
</dbReference>
<dbReference type="InterPro" id="IPR050540">
    <property type="entry name" value="F-actin_Monoox_Mical"/>
</dbReference>
<feature type="domain" description="Calponin-homology (CH)" evidence="5">
    <location>
        <begin position="342"/>
        <end position="449"/>
    </location>
</feature>
<feature type="non-terminal residue" evidence="6">
    <location>
        <position position="1"/>
    </location>
</feature>
<dbReference type="PANTHER" id="PTHR23167">
    <property type="entry name" value="CALPONIN HOMOLOGY DOMAIN-CONTAINING PROTEIN DDB_G0272472-RELATED"/>
    <property type="match status" value="1"/>
</dbReference>
<sequence>LGAGEGAQLERLRGAGAGAGEGAEPRGAVGQCEEGAELRAAVREVRRDMLELRDSVEQQLREALALLSPLSRSLTALQRDHRQLRLQLQRLTAGGEGGLTPGSGGRPPSPDPNISPDTSPDIPATSQPGERTEEQNGIGGSRILYAPVTENSPHPWRVQAGRDGSSAQHRETGSLPEHQPALVGIPHMPITAVTKSGERFSGETSKSTVLRSESSEQGQVTVSKPQNQGLNLTPNQPDESAVVGKAPSSVSYPVSSGVHSPTSVLDLYPDPKTKCQSPPPTVQRQGEKRPLLVRSQTLPRTSGPQSRKGLFEKFEQEAGKGKAGDSKGKLKRSQSFGVASASSIKQILLEWCRSKTIGYKLVDIQNFSSSWSNGMSFCALVHSFFPEAFDYDQLDPKNRKLNFELAFSMAEKMAHCDRLIEVEDMMVMGKKPDPMCVFTYVQSLYNHLRRFE</sequence>
<name>V9KVA3_CALMI</name>
<evidence type="ECO:0000256" key="2">
    <source>
        <dbReference type="ARBA" id="ARBA00023054"/>
    </source>
</evidence>
<feature type="region of interest" description="Disordered" evidence="4">
    <location>
        <begin position="1"/>
        <end position="32"/>
    </location>
</feature>
<feature type="compositionally biased region" description="Polar residues" evidence="4">
    <location>
        <begin position="202"/>
        <end position="238"/>
    </location>
</feature>
<organism evidence="6">
    <name type="scientific">Callorhinchus milii</name>
    <name type="common">Ghost shark</name>
    <dbReference type="NCBI Taxonomy" id="7868"/>
    <lineage>
        <taxon>Eukaryota</taxon>
        <taxon>Metazoa</taxon>
        <taxon>Chordata</taxon>
        <taxon>Craniata</taxon>
        <taxon>Vertebrata</taxon>
        <taxon>Chondrichthyes</taxon>
        <taxon>Holocephali</taxon>
        <taxon>Chimaeriformes</taxon>
        <taxon>Callorhinchidae</taxon>
        <taxon>Callorhinchus</taxon>
    </lineage>
</organism>
<feature type="compositionally biased region" description="Gly residues" evidence="4">
    <location>
        <begin position="94"/>
        <end position="105"/>
    </location>
</feature>
<feature type="compositionally biased region" description="Low complexity" evidence="4">
    <location>
        <begin position="247"/>
        <end position="261"/>
    </location>
</feature>
<dbReference type="CDD" id="cd21261">
    <property type="entry name" value="CH_SMTNL2"/>
    <property type="match status" value="1"/>
</dbReference>
<proteinExistence type="evidence at transcript level"/>
<feature type="region of interest" description="Disordered" evidence="4">
    <location>
        <begin position="91"/>
        <end position="138"/>
    </location>
</feature>
<dbReference type="AlphaFoldDB" id="V9KVA3"/>
<feature type="compositionally biased region" description="Polar residues" evidence="4">
    <location>
        <begin position="294"/>
        <end position="305"/>
    </location>
</feature>
<dbReference type="InterPro" id="IPR001715">
    <property type="entry name" value="CH_dom"/>
</dbReference>
<accession>V9KVA3</accession>
<dbReference type="Pfam" id="PF00307">
    <property type="entry name" value="CH"/>
    <property type="match status" value="1"/>
</dbReference>
<protein>
    <submittedName>
        <fullName evidence="6">Smoothelin-like 2</fullName>
    </submittedName>
</protein>
<feature type="region of interest" description="Disordered" evidence="4">
    <location>
        <begin position="152"/>
        <end position="310"/>
    </location>
</feature>
<evidence type="ECO:0000259" key="5">
    <source>
        <dbReference type="PROSITE" id="PS50021"/>
    </source>
</evidence>
<comment type="similarity">
    <text evidence="3">Belongs to the smoothelin family.</text>
</comment>
<keyword evidence="1" id="KW-0597">Phosphoprotein</keyword>
<evidence type="ECO:0000256" key="1">
    <source>
        <dbReference type="ARBA" id="ARBA00022553"/>
    </source>
</evidence>
<dbReference type="Gene3D" id="1.10.418.10">
    <property type="entry name" value="Calponin-like domain"/>
    <property type="match status" value="1"/>
</dbReference>
<dbReference type="SUPFAM" id="SSF47576">
    <property type="entry name" value="Calponin-homology domain, CH-domain"/>
    <property type="match status" value="1"/>
</dbReference>
<keyword evidence="2" id="KW-0175">Coiled coil</keyword>
<dbReference type="SMART" id="SM00033">
    <property type="entry name" value="CH"/>
    <property type="match status" value="1"/>
</dbReference>
<evidence type="ECO:0000256" key="4">
    <source>
        <dbReference type="SAM" id="MobiDB-lite"/>
    </source>
</evidence>
<reference evidence="6" key="1">
    <citation type="journal article" date="2014" name="Nature">
        <title>Elephant shark genome provides unique insights into gnathostome evolution.</title>
        <authorList>
            <consortium name="International Elephant Shark Genome Sequencing Consortium"/>
            <person name="Venkatesh B."/>
            <person name="Lee A.P."/>
            <person name="Ravi V."/>
            <person name="Maurya A.K."/>
            <person name="Lian M.M."/>
            <person name="Swann J.B."/>
            <person name="Ohta Y."/>
            <person name="Flajnik M.F."/>
            <person name="Sutoh Y."/>
            <person name="Kasahara M."/>
            <person name="Hoon S."/>
            <person name="Gangu V."/>
            <person name="Roy S.W."/>
            <person name="Irimia M."/>
            <person name="Korzh V."/>
            <person name="Kondrychyn I."/>
            <person name="Lim Z.W."/>
            <person name="Tay B.H."/>
            <person name="Tohari S."/>
            <person name="Kong K.W."/>
            <person name="Ho S."/>
            <person name="Lorente-Galdos B."/>
            <person name="Quilez J."/>
            <person name="Marques-Bonet T."/>
            <person name="Raney B.J."/>
            <person name="Ingham P.W."/>
            <person name="Tay A."/>
            <person name="Hillier L.W."/>
            <person name="Minx P."/>
            <person name="Boehm T."/>
            <person name="Wilson R.K."/>
            <person name="Brenner S."/>
            <person name="Warren W.C."/>
        </authorList>
    </citation>
    <scope>NUCLEOTIDE SEQUENCE</scope>
    <source>
        <tissue evidence="6">Muscle</tissue>
    </source>
</reference>
<dbReference type="InterPro" id="IPR036872">
    <property type="entry name" value="CH_dom_sf"/>
</dbReference>
<evidence type="ECO:0000313" key="6">
    <source>
        <dbReference type="EMBL" id="AFP02504.1"/>
    </source>
</evidence>
<evidence type="ECO:0000256" key="3">
    <source>
        <dbReference type="ARBA" id="ARBA00061655"/>
    </source>
</evidence>
<dbReference type="PANTHER" id="PTHR23167:SF37">
    <property type="entry name" value="SMOOTHELIN-LIKE PROTEIN 2"/>
    <property type="match status" value="1"/>
</dbReference>